<dbReference type="EMBL" id="MH638294">
    <property type="protein sequence ID" value="AXG67700.1"/>
    <property type="molecule type" value="Genomic_DNA"/>
</dbReference>
<dbReference type="Proteomes" id="UP000259464">
    <property type="component" value="Segment"/>
</dbReference>
<proteinExistence type="predicted"/>
<sequence>MDQREMPRYQCHKKVHALKIKEVTYDRPPLEGEPRGNATLAPADEGYAPFVVDEKWAMKNRPQPGGYYVVYEDGYASYSPAAAFENGYTRI</sequence>
<dbReference type="GeneID" id="65067665"/>
<reference evidence="1 2" key="1">
    <citation type="submission" date="2018-07" db="EMBL/GenBank/DDBJ databases">
        <title>Complete sequence of phage GP4.</title>
        <authorList>
            <person name="Wang R."/>
            <person name="Tong Y."/>
            <person name="Liu H."/>
        </authorList>
    </citation>
    <scope>NUCLEOTIDE SEQUENCE [LARGE SCALE GENOMIC DNA]</scope>
</reference>
<keyword evidence="2" id="KW-1185">Reference proteome</keyword>
<dbReference type="RefSeq" id="YP_010078737.1">
    <property type="nucleotide sequence ID" value="NC_054964.1"/>
</dbReference>
<organism evidence="1 2">
    <name type="scientific">Ralstonia phage GP4</name>
    <dbReference type="NCBI Taxonomy" id="2282904"/>
    <lineage>
        <taxon>Viruses</taxon>
        <taxon>Duplodnaviria</taxon>
        <taxon>Heunggongvirae</taxon>
        <taxon>Uroviricota</taxon>
        <taxon>Caudoviricetes</taxon>
        <taxon>Gervaisevirus</taxon>
        <taxon>Gervaisevirus GP4</taxon>
    </lineage>
</organism>
<accession>A0A345GTT6</accession>
<evidence type="ECO:0000313" key="2">
    <source>
        <dbReference type="Proteomes" id="UP000259464"/>
    </source>
</evidence>
<evidence type="ECO:0000313" key="1">
    <source>
        <dbReference type="EMBL" id="AXG67700.1"/>
    </source>
</evidence>
<dbReference type="KEGG" id="vg:65067665"/>
<name>A0A345GTT6_9CAUD</name>
<protein>
    <submittedName>
        <fullName evidence="1">Uncharacterized protein</fullName>
    </submittedName>
</protein>